<dbReference type="AlphaFoldDB" id="A0A0U1KZM0"/>
<sequence length="38" mass="4082">MPKPKHTMKQQKMASGTSRMPFCCFIGGLNATAPLTGN</sequence>
<evidence type="ECO:0000313" key="1">
    <source>
        <dbReference type="EMBL" id="CQR72383.1"/>
    </source>
</evidence>
<accession>A0A0U1KZM0</accession>
<keyword evidence="2" id="KW-1185">Reference proteome</keyword>
<proteinExistence type="predicted"/>
<organism evidence="1 2">
    <name type="scientific">Sporomusa ovata</name>
    <dbReference type="NCBI Taxonomy" id="2378"/>
    <lineage>
        <taxon>Bacteria</taxon>
        <taxon>Bacillati</taxon>
        <taxon>Bacillota</taxon>
        <taxon>Negativicutes</taxon>
        <taxon>Selenomonadales</taxon>
        <taxon>Sporomusaceae</taxon>
        <taxon>Sporomusa</taxon>
    </lineage>
</organism>
<evidence type="ECO:0000313" key="2">
    <source>
        <dbReference type="Proteomes" id="UP000049855"/>
    </source>
</evidence>
<name>A0A0U1KZM0_9FIRM</name>
<protein>
    <submittedName>
        <fullName evidence="1">Uncharacterized protein</fullName>
    </submittedName>
</protein>
<dbReference type="Proteomes" id="UP000049855">
    <property type="component" value="Unassembled WGS sequence"/>
</dbReference>
<gene>
    <name evidence="1" type="ORF">SpAn4DRAFT_2843</name>
</gene>
<dbReference type="EMBL" id="CTRP01000010">
    <property type="protein sequence ID" value="CQR72383.1"/>
    <property type="molecule type" value="Genomic_DNA"/>
</dbReference>
<reference evidence="2" key="1">
    <citation type="submission" date="2015-03" db="EMBL/GenBank/DDBJ databases">
        <authorList>
            <person name="Nijsse Bart"/>
        </authorList>
    </citation>
    <scope>NUCLEOTIDE SEQUENCE [LARGE SCALE GENOMIC DNA]</scope>
</reference>